<gene>
    <name evidence="1" type="ORF">H9784_01570</name>
</gene>
<organism evidence="1 2">
    <name type="scientific">Candidatus Desulfovibrio intestinavium</name>
    <dbReference type="NCBI Taxonomy" id="2838534"/>
    <lineage>
        <taxon>Bacteria</taxon>
        <taxon>Pseudomonadati</taxon>
        <taxon>Thermodesulfobacteriota</taxon>
        <taxon>Desulfovibrionia</taxon>
        <taxon>Desulfovibrionales</taxon>
        <taxon>Desulfovibrionaceae</taxon>
        <taxon>Desulfovibrio</taxon>
    </lineage>
</organism>
<proteinExistence type="predicted"/>
<dbReference type="EMBL" id="DWZD01000011">
    <property type="protein sequence ID" value="HJA78249.1"/>
    <property type="molecule type" value="Genomic_DNA"/>
</dbReference>
<reference evidence="1" key="1">
    <citation type="journal article" date="2021" name="PeerJ">
        <title>Extensive microbial diversity within the chicken gut microbiome revealed by metagenomics and culture.</title>
        <authorList>
            <person name="Gilroy R."/>
            <person name="Ravi A."/>
            <person name="Getino M."/>
            <person name="Pursley I."/>
            <person name="Horton D.L."/>
            <person name="Alikhan N.F."/>
            <person name="Baker D."/>
            <person name="Gharbi K."/>
            <person name="Hall N."/>
            <person name="Watson M."/>
            <person name="Adriaenssens E.M."/>
            <person name="Foster-Nyarko E."/>
            <person name="Jarju S."/>
            <person name="Secka A."/>
            <person name="Antonio M."/>
            <person name="Oren A."/>
            <person name="Chaudhuri R.R."/>
            <person name="La Ragione R."/>
            <person name="Hildebrand F."/>
            <person name="Pallen M.J."/>
        </authorList>
    </citation>
    <scope>NUCLEOTIDE SEQUENCE</scope>
    <source>
        <strain evidence="1">5032</strain>
    </source>
</reference>
<dbReference type="PANTHER" id="PTHR35866:SF1">
    <property type="entry name" value="YKGJ FAMILY CYSTEINE CLUSTER PROTEIN"/>
    <property type="match status" value="1"/>
</dbReference>
<dbReference type="PANTHER" id="PTHR35866">
    <property type="entry name" value="PUTATIVE-RELATED"/>
    <property type="match status" value="1"/>
</dbReference>
<protein>
    <submittedName>
        <fullName evidence="1">YkgJ family cysteine cluster protein</fullName>
    </submittedName>
</protein>
<evidence type="ECO:0000313" key="2">
    <source>
        <dbReference type="Proteomes" id="UP000823821"/>
    </source>
</evidence>
<dbReference type="Proteomes" id="UP000823821">
    <property type="component" value="Unassembled WGS sequence"/>
</dbReference>
<sequence length="262" mass="29493">MSHDPSLTASVDAPLPEGLEDLAADARFRFACHPGVTCFNRCCHDLALPLTPYDVMILCRHLGMDGENFLERYATVRTFPETGFPLPFLNMDEVENLPCPFVGPQGCTVYPARPAACRSYPLGRGTRLGRSGVEERHFLVREAHCRGFENGEEWTPPRWQEAQGLLPYNAFNDRYMRLMSMVRATGKPLEPSLSTLAMLCLYQLDAFRALIEEKRLLRHVRISPRRAEDVLFDDAATLDFGLDWLELVIFGRCPGLSPAGTD</sequence>
<dbReference type="InterPro" id="IPR005358">
    <property type="entry name" value="Puta_zinc/iron-chelating_dom"/>
</dbReference>
<dbReference type="Pfam" id="PF03692">
    <property type="entry name" value="CxxCxxCC"/>
    <property type="match status" value="1"/>
</dbReference>
<accession>A0A9D2HLW0</accession>
<reference evidence="1" key="2">
    <citation type="submission" date="2021-04" db="EMBL/GenBank/DDBJ databases">
        <authorList>
            <person name="Gilroy R."/>
        </authorList>
    </citation>
    <scope>NUCLEOTIDE SEQUENCE</scope>
    <source>
        <strain evidence="1">5032</strain>
    </source>
</reference>
<evidence type="ECO:0000313" key="1">
    <source>
        <dbReference type="EMBL" id="HJA78249.1"/>
    </source>
</evidence>
<dbReference type="AlphaFoldDB" id="A0A9D2HLW0"/>
<comment type="caution">
    <text evidence="1">The sequence shown here is derived from an EMBL/GenBank/DDBJ whole genome shotgun (WGS) entry which is preliminary data.</text>
</comment>
<name>A0A9D2HLW0_9BACT</name>